<dbReference type="EMBL" id="JAHDVG010000488">
    <property type="protein sequence ID" value="KAH1165377.1"/>
    <property type="molecule type" value="Genomic_DNA"/>
</dbReference>
<organism evidence="1 2">
    <name type="scientific">Mauremys mutica</name>
    <name type="common">yellowpond turtle</name>
    <dbReference type="NCBI Taxonomy" id="74926"/>
    <lineage>
        <taxon>Eukaryota</taxon>
        <taxon>Metazoa</taxon>
        <taxon>Chordata</taxon>
        <taxon>Craniata</taxon>
        <taxon>Vertebrata</taxon>
        <taxon>Euteleostomi</taxon>
        <taxon>Archelosauria</taxon>
        <taxon>Testudinata</taxon>
        <taxon>Testudines</taxon>
        <taxon>Cryptodira</taxon>
        <taxon>Durocryptodira</taxon>
        <taxon>Testudinoidea</taxon>
        <taxon>Geoemydidae</taxon>
        <taxon>Geoemydinae</taxon>
        <taxon>Mauremys</taxon>
    </lineage>
</organism>
<keyword evidence="2" id="KW-1185">Reference proteome</keyword>
<dbReference type="AlphaFoldDB" id="A0A9D3WQN8"/>
<gene>
    <name evidence="1" type="ORF">KIL84_022936</name>
</gene>
<evidence type="ECO:0000313" key="1">
    <source>
        <dbReference type="EMBL" id="KAH1165377.1"/>
    </source>
</evidence>
<proteinExistence type="predicted"/>
<name>A0A9D3WQN8_9SAUR</name>
<accession>A0A9D3WQN8</accession>
<protein>
    <submittedName>
        <fullName evidence="1">Uncharacterized protein</fullName>
    </submittedName>
</protein>
<comment type="caution">
    <text evidence="1">The sequence shown here is derived from an EMBL/GenBank/DDBJ whole genome shotgun (WGS) entry which is preliminary data.</text>
</comment>
<reference evidence="1" key="1">
    <citation type="submission" date="2021-09" db="EMBL/GenBank/DDBJ databases">
        <title>The genome of Mauremys mutica provides insights into the evolution of semi-aquatic lifestyle.</title>
        <authorList>
            <person name="Gong S."/>
            <person name="Gao Y."/>
        </authorList>
    </citation>
    <scope>NUCLEOTIDE SEQUENCE</scope>
    <source>
        <strain evidence="1">MM-2020</strain>
        <tissue evidence="1">Muscle</tissue>
    </source>
</reference>
<sequence length="122" mass="12998">MAAMVTITRGLDSQCYHLYSFYSVLFSPSLADKRGGSDLASDCPSLTPSPLGLASLPSLNEAVGHTVNTCTPHKCLASVIVREQVSPAHSSPNLKWVTSPITRPHSSGPAWHLTFAQPSPHC</sequence>
<dbReference type="Proteomes" id="UP000827986">
    <property type="component" value="Unassembled WGS sequence"/>
</dbReference>
<evidence type="ECO:0000313" key="2">
    <source>
        <dbReference type="Proteomes" id="UP000827986"/>
    </source>
</evidence>